<keyword evidence="2" id="KW-1185">Reference proteome</keyword>
<evidence type="ECO:0000313" key="2">
    <source>
        <dbReference type="Proteomes" id="UP001243375"/>
    </source>
</evidence>
<gene>
    <name evidence="1" type="ORF">QFC22_005090</name>
</gene>
<name>A0ACC2WY32_9TREE</name>
<accession>A0ACC2WY32</accession>
<dbReference type="EMBL" id="JASBWU010000015">
    <property type="protein sequence ID" value="KAJ9115947.1"/>
    <property type="molecule type" value="Genomic_DNA"/>
</dbReference>
<organism evidence="1 2">
    <name type="scientific">Naganishia vaughanmartiniae</name>
    <dbReference type="NCBI Taxonomy" id="1424756"/>
    <lineage>
        <taxon>Eukaryota</taxon>
        <taxon>Fungi</taxon>
        <taxon>Dikarya</taxon>
        <taxon>Basidiomycota</taxon>
        <taxon>Agaricomycotina</taxon>
        <taxon>Tremellomycetes</taxon>
        <taxon>Filobasidiales</taxon>
        <taxon>Filobasidiaceae</taxon>
        <taxon>Naganishia</taxon>
    </lineage>
</organism>
<evidence type="ECO:0000313" key="1">
    <source>
        <dbReference type="EMBL" id="KAJ9115947.1"/>
    </source>
</evidence>
<comment type="caution">
    <text evidence="1">The sequence shown here is derived from an EMBL/GenBank/DDBJ whole genome shotgun (WGS) entry which is preliminary data.</text>
</comment>
<protein>
    <submittedName>
        <fullName evidence="1">Uncharacterized protein</fullName>
    </submittedName>
</protein>
<sequence length="400" mass="45423">MTKVNTPADLPHAVKAFLSAFYHASDASPHTHPAANELYADFFLATAPLLMGPNKFNGRQGFIQFREQGWEKVETREHVVLDVYPKRQDDGKEDEFELMLRGTVDYGLKDGGKGHAEWAGHMVLQYLKEQGGYKIAFYQVWIPSFDYLLLVVPRIASIKADETDPTSTRRGIDIQRLEEWCKVVVARENEFISLFCAFPVRSTSRDLSNDGSSPLLEFDKKRREAKTKAITEVFKNKDKAEKERKEIYAERRRVAEHRIWHLKVISSILVLAFFSKRIAILALVPLMYSVFRHEMETLLEGKHSTYTHPKRPRALKVNKAPEGQPGMAMSYMYQPVEGGLADLSRAPILENAPVLLTSTDERYAGDGAKERTVPTWFKYASESSSSKDKGADEKASTSKK</sequence>
<proteinExistence type="predicted"/>
<reference evidence="1" key="1">
    <citation type="submission" date="2023-04" db="EMBL/GenBank/DDBJ databases">
        <title>Draft Genome sequencing of Naganishia species isolated from polar environments using Oxford Nanopore Technology.</title>
        <authorList>
            <person name="Leo P."/>
            <person name="Venkateswaran K."/>
        </authorList>
    </citation>
    <scope>NUCLEOTIDE SEQUENCE</scope>
    <source>
        <strain evidence="1">MNA-CCFEE 5425</strain>
    </source>
</reference>
<dbReference type="Proteomes" id="UP001243375">
    <property type="component" value="Unassembled WGS sequence"/>
</dbReference>